<feature type="transmembrane region" description="Helical" evidence="4">
    <location>
        <begin position="133"/>
        <end position="152"/>
    </location>
</feature>
<dbReference type="Pfam" id="PF07690">
    <property type="entry name" value="MFS_1"/>
    <property type="match status" value="1"/>
</dbReference>
<dbReference type="EMBL" id="JACHVZ010000006">
    <property type="protein sequence ID" value="MBB2928153.1"/>
    <property type="molecule type" value="Genomic_DNA"/>
</dbReference>
<feature type="transmembrane region" description="Helical" evidence="4">
    <location>
        <begin position="316"/>
        <end position="338"/>
    </location>
</feature>
<name>A0ABR6FM77_9BURK</name>
<evidence type="ECO:0000256" key="1">
    <source>
        <dbReference type="ARBA" id="ARBA00022692"/>
    </source>
</evidence>
<evidence type="ECO:0000256" key="2">
    <source>
        <dbReference type="ARBA" id="ARBA00022989"/>
    </source>
</evidence>
<dbReference type="Gene3D" id="1.20.1250.20">
    <property type="entry name" value="MFS general substrate transporter like domains"/>
    <property type="match status" value="1"/>
</dbReference>
<evidence type="ECO:0000313" key="5">
    <source>
        <dbReference type="EMBL" id="MBB2928153.1"/>
    </source>
</evidence>
<keyword evidence="2 4" id="KW-1133">Transmembrane helix</keyword>
<feature type="transmembrane region" description="Helical" evidence="4">
    <location>
        <begin position="401"/>
        <end position="420"/>
    </location>
</feature>
<organism evidence="5 6">
    <name type="scientific">Paraburkholderia silvatlantica</name>
    <dbReference type="NCBI Taxonomy" id="321895"/>
    <lineage>
        <taxon>Bacteria</taxon>
        <taxon>Pseudomonadati</taxon>
        <taxon>Pseudomonadota</taxon>
        <taxon>Betaproteobacteria</taxon>
        <taxon>Burkholderiales</taxon>
        <taxon>Burkholderiaceae</taxon>
        <taxon>Paraburkholderia</taxon>
    </lineage>
</organism>
<keyword evidence="3 4" id="KW-0472">Membrane</keyword>
<accession>A0ABR6FM77</accession>
<dbReference type="PANTHER" id="PTHR43596">
    <property type="entry name" value="ADP,ATP CARRIER PROTEIN"/>
    <property type="match status" value="1"/>
</dbReference>
<feature type="transmembrane region" description="Helical" evidence="4">
    <location>
        <begin position="189"/>
        <end position="210"/>
    </location>
</feature>
<dbReference type="SUPFAM" id="SSF103473">
    <property type="entry name" value="MFS general substrate transporter"/>
    <property type="match status" value="1"/>
</dbReference>
<comment type="caution">
    <text evidence="5">The sequence shown here is derived from an EMBL/GenBank/DDBJ whole genome shotgun (WGS) entry which is preliminary data.</text>
</comment>
<feature type="transmembrane region" description="Helical" evidence="4">
    <location>
        <begin position="69"/>
        <end position="90"/>
    </location>
</feature>
<keyword evidence="6" id="KW-1185">Reference proteome</keyword>
<reference evidence="5 6" key="1">
    <citation type="submission" date="2020-08" db="EMBL/GenBank/DDBJ databases">
        <title>Genomic Encyclopedia of Type Strains, Phase IV (KMG-V): Genome sequencing to study the core and pangenomes of soil and plant-associated prokaryotes.</title>
        <authorList>
            <person name="Whitman W."/>
        </authorList>
    </citation>
    <scope>NUCLEOTIDE SEQUENCE [LARGE SCALE GENOMIC DNA]</scope>
    <source>
        <strain evidence="5 6">SRMrh-85</strain>
    </source>
</reference>
<evidence type="ECO:0000256" key="4">
    <source>
        <dbReference type="SAM" id="Phobius"/>
    </source>
</evidence>
<keyword evidence="1 4" id="KW-0812">Transmembrane</keyword>
<feature type="transmembrane region" description="Helical" evidence="4">
    <location>
        <begin position="164"/>
        <end position="183"/>
    </location>
</feature>
<dbReference type="InterPro" id="IPR011701">
    <property type="entry name" value="MFS"/>
</dbReference>
<gene>
    <name evidence="5" type="ORF">FHX59_002574</name>
</gene>
<dbReference type="PANTHER" id="PTHR43596:SF1">
    <property type="entry name" value="ADP,ATP CARRIER PROTEIN"/>
    <property type="match status" value="1"/>
</dbReference>
<feature type="transmembrane region" description="Helical" evidence="4">
    <location>
        <begin position="35"/>
        <end position="53"/>
    </location>
</feature>
<sequence>MSSDAKPETGARRPTSWLAGALRPWVPIMTGEGRPLIWCWLYVFCVLCSYYVIRPIRDAMGIDGGVRNLQWLFSATLVCMLLANLPFAALARRLPRTRFIAIAYRFFIVNLLVFAILLSLGSHEQSIWIGRVFFVWVSVFNLFVVSVFWELVVDTFDDEQGRRLFALMAAGATLGAIVGAAVTATLNHLFGPVGLLVLSAILLEVSVRCVRRIAPVHRRSSHFRSEFTAIGGTVLAGISRTIRSPYLASICVYILLFSMASTTLYFEQANVIHRTFASGSSRVTFFATLDFVGNLLTLLMQILVTGHIIRRFGVTLTLVLIPALSAVGFAFVALWSTFSTVVVFSLLRRAGNFAIARPTREILFTKLDREDKYKAKSFIDTVIYRAGDQIGAWTYAGFESIGMSGGGMAIVAMLLSLLWLMNSLWLGRRHESGVIPAGPMEG</sequence>
<feature type="transmembrane region" description="Helical" evidence="4">
    <location>
        <begin position="285"/>
        <end position="304"/>
    </location>
</feature>
<dbReference type="Proteomes" id="UP000533533">
    <property type="component" value="Unassembled WGS sequence"/>
</dbReference>
<feature type="transmembrane region" description="Helical" evidence="4">
    <location>
        <begin position="102"/>
        <end position="121"/>
    </location>
</feature>
<protein>
    <submittedName>
        <fullName evidence="5">AAA family ATP:ADP antiporter</fullName>
    </submittedName>
</protein>
<feature type="transmembrane region" description="Helical" evidence="4">
    <location>
        <begin position="246"/>
        <end position="265"/>
    </location>
</feature>
<evidence type="ECO:0000256" key="3">
    <source>
        <dbReference type="ARBA" id="ARBA00023136"/>
    </source>
</evidence>
<proteinExistence type="predicted"/>
<evidence type="ECO:0000313" key="6">
    <source>
        <dbReference type="Proteomes" id="UP000533533"/>
    </source>
</evidence>
<dbReference type="RefSeq" id="WP_110385604.1">
    <property type="nucleotide sequence ID" value="NZ_JACHVZ010000006.1"/>
</dbReference>
<dbReference type="InterPro" id="IPR036259">
    <property type="entry name" value="MFS_trans_sf"/>
</dbReference>